<proteinExistence type="predicted"/>
<sequence length="36" mass="3854">MDVKGIVGSLTQAIADSEIQSHLDLRLAQSTETTPK</sequence>
<dbReference type="EMBL" id="SJPK01000010">
    <property type="protein sequence ID" value="TWT64600.1"/>
    <property type="molecule type" value="Genomic_DNA"/>
</dbReference>
<evidence type="ECO:0000313" key="1">
    <source>
        <dbReference type="EMBL" id="TWT64600.1"/>
    </source>
</evidence>
<dbReference type="AlphaFoldDB" id="A0A5C5XNS1"/>
<comment type="caution">
    <text evidence="1">The sequence shown here is derived from an EMBL/GenBank/DDBJ whole genome shotgun (WGS) entry which is preliminary data.</text>
</comment>
<name>A0A5C5XNS1_9BACT</name>
<gene>
    <name evidence="1" type="ORF">CA85_37330</name>
</gene>
<accession>A0A5C5XNS1</accession>
<organism evidence="1 2">
    <name type="scientific">Allorhodopirellula solitaria</name>
    <dbReference type="NCBI Taxonomy" id="2527987"/>
    <lineage>
        <taxon>Bacteria</taxon>
        <taxon>Pseudomonadati</taxon>
        <taxon>Planctomycetota</taxon>
        <taxon>Planctomycetia</taxon>
        <taxon>Pirellulales</taxon>
        <taxon>Pirellulaceae</taxon>
        <taxon>Allorhodopirellula</taxon>
    </lineage>
</organism>
<dbReference type="Proteomes" id="UP000318053">
    <property type="component" value="Unassembled WGS sequence"/>
</dbReference>
<protein>
    <submittedName>
        <fullName evidence="1">Uncharacterized protein</fullName>
    </submittedName>
</protein>
<reference evidence="1 2" key="1">
    <citation type="submission" date="2019-02" db="EMBL/GenBank/DDBJ databases">
        <title>Deep-cultivation of Planctomycetes and their phenomic and genomic characterization uncovers novel biology.</title>
        <authorList>
            <person name="Wiegand S."/>
            <person name="Jogler M."/>
            <person name="Boedeker C."/>
            <person name="Pinto D."/>
            <person name="Vollmers J."/>
            <person name="Rivas-Marin E."/>
            <person name="Kohn T."/>
            <person name="Peeters S.H."/>
            <person name="Heuer A."/>
            <person name="Rast P."/>
            <person name="Oberbeckmann S."/>
            <person name="Bunk B."/>
            <person name="Jeske O."/>
            <person name="Meyerdierks A."/>
            <person name="Storesund J.E."/>
            <person name="Kallscheuer N."/>
            <person name="Luecker S."/>
            <person name="Lage O.M."/>
            <person name="Pohl T."/>
            <person name="Merkel B.J."/>
            <person name="Hornburger P."/>
            <person name="Mueller R.-W."/>
            <person name="Bruemmer F."/>
            <person name="Labrenz M."/>
            <person name="Spormann A.M."/>
            <person name="Op Den Camp H."/>
            <person name="Overmann J."/>
            <person name="Amann R."/>
            <person name="Jetten M.S.M."/>
            <person name="Mascher T."/>
            <person name="Medema M.H."/>
            <person name="Devos D.P."/>
            <person name="Kaster A.-K."/>
            <person name="Ovreas L."/>
            <person name="Rohde M."/>
            <person name="Galperin M.Y."/>
            <person name="Jogler C."/>
        </authorList>
    </citation>
    <scope>NUCLEOTIDE SEQUENCE [LARGE SCALE GENOMIC DNA]</scope>
    <source>
        <strain evidence="1 2">CA85</strain>
    </source>
</reference>
<evidence type="ECO:0000313" key="2">
    <source>
        <dbReference type="Proteomes" id="UP000318053"/>
    </source>
</evidence>
<keyword evidence="2" id="KW-1185">Reference proteome</keyword>